<evidence type="ECO:0000313" key="1">
    <source>
        <dbReference type="EMBL" id="MEQ2197021.1"/>
    </source>
</evidence>
<proteinExistence type="predicted"/>
<organism evidence="1 2">
    <name type="scientific">Xenoophorus captivus</name>
    <dbReference type="NCBI Taxonomy" id="1517983"/>
    <lineage>
        <taxon>Eukaryota</taxon>
        <taxon>Metazoa</taxon>
        <taxon>Chordata</taxon>
        <taxon>Craniata</taxon>
        <taxon>Vertebrata</taxon>
        <taxon>Euteleostomi</taxon>
        <taxon>Actinopterygii</taxon>
        <taxon>Neopterygii</taxon>
        <taxon>Teleostei</taxon>
        <taxon>Neoteleostei</taxon>
        <taxon>Acanthomorphata</taxon>
        <taxon>Ovalentaria</taxon>
        <taxon>Atherinomorphae</taxon>
        <taxon>Cyprinodontiformes</taxon>
        <taxon>Goodeidae</taxon>
        <taxon>Xenoophorus</taxon>
    </lineage>
</organism>
<dbReference type="Proteomes" id="UP001434883">
    <property type="component" value="Unassembled WGS sequence"/>
</dbReference>
<gene>
    <name evidence="1" type="ORF">XENOCAPTIV_021076</name>
</gene>
<sequence length="91" mass="10301">TAVSPQICGTSALRRKNLAAAGPEKFTPEFIQKQIEEFEIGKRHLANMMGEDPENFNQEDIDIYIRHRLLFLPLSLHLCSFGISPISCRIS</sequence>
<comment type="caution">
    <text evidence="1">The sequence shown here is derived from an EMBL/GenBank/DDBJ whole genome shotgun (WGS) entry which is preliminary data.</text>
</comment>
<feature type="non-terminal residue" evidence="1">
    <location>
        <position position="1"/>
    </location>
</feature>
<dbReference type="EMBL" id="JAHRIN010017263">
    <property type="protein sequence ID" value="MEQ2197021.1"/>
    <property type="molecule type" value="Genomic_DNA"/>
</dbReference>
<name>A0ABV0QMH4_9TELE</name>
<reference evidence="1 2" key="1">
    <citation type="submission" date="2021-06" db="EMBL/GenBank/DDBJ databases">
        <authorList>
            <person name="Palmer J.M."/>
        </authorList>
    </citation>
    <scope>NUCLEOTIDE SEQUENCE [LARGE SCALE GENOMIC DNA]</scope>
    <source>
        <strain evidence="1 2">XC_2019</strain>
        <tissue evidence="1">Muscle</tissue>
    </source>
</reference>
<keyword evidence="2" id="KW-1185">Reference proteome</keyword>
<protein>
    <submittedName>
        <fullName evidence="1">Uncharacterized protein</fullName>
    </submittedName>
</protein>
<evidence type="ECO:0000313" key="2">
    <source>
        <dbReference type="Proteomes" id="UP001434883"/>
    </source>
</evidence>
<accession>A0ABV0QMH4</accession>